<dbReference type="Proteomes" id="UP000236754">
    <property type="component" value="Unassembled WGS sequence"/>
</dbReference>
<feature type="region of interest" description="Disordered" evidence="1">
    <location>
        <begin position="123"/>
        <end position="156"/>
    </location>
</feature>
<protein>
    <submittedName>
        <fullName evidence="2">Uncharacterized protein</fullName>
    </submittedName>
</protein>
<dbReference type="Pfam" id="PF19457">
    <property type="entry name" value="DUF5994"/>
    <property type="match status" value="1"/>
</dbReference>
<sequence>MSRASGGVGVPPTGRTRSAAAEEAPVRLALSPPGSGPRLIDGVWWPRSHDLGTSLPGLLAALEERWPGVTRVTVDRSAWGPWPDSLLMPDGRTVRVTRSPAARDRGTIRLLSYGVGRCDLRVVPPEADPADARRPMAANRAGSRPPAAPSRRRTEE</sequence>
<dbReference type="RefSeq" id="WP_103889208.1">
    <property type="nucleotide sequence ID" value="NZ_FNVU01000017.1"/>
</dbReference>
<feature type="compositionally biased region" description="Low complexity" evidence="1">
    <location>
        <begin position="135"/>
        <end position="145"/>
    </location>
</feature>
<dbReference type="AlphaFoldDB" id="A0A1H6DMG7"/>
<feature type="region of interest" description="Disordered" evidence="1">
    <location>
        <begin position="1"/>
        <end position="32"/>
    </location>
</feature>
<dbReference type="InterPro" id="IPR046036">
    <property type="entry name" value="DUF5994"/>
</dbReference>
<evidence type="ECO:0000313" key="2">
    <source>
        <dbReference type="EMBL" id="SEG86428.1"/>
    </source>
</evidence>
<gene>
    <name evidence="2" type="ORF">SAMN05216223_11792</name>
</gene>
<evidence type="ECO:0000256" key="1">
    <source>
        <dbReference type="SAM" id="MobiDB-lite"/>
    </source>
</evidence>
<reference evidence="2 3" key="1">
    <citation type="submission" date="2016-10" db="EMBL/GenBank/DDBJ databases">
        <authorList>
            <person name="de Groot N.N."/>
        </authorList>
    </citation>
    <scope>NUCLEOTIDE SEQUENCE [LARGE SCALE GENOMIC DNA]</scope>
    <source>
        <strain evidence="2 3">CGMCC 4.2023</strain>
    </source>
</reference>
<organism evidence="2 3">
    <name type="scientific">Actinacidiphila yanglinensis</name>
    <dbReference type="NCBI Taxonomy" id="310779"/>
    <lineage>
        <taxon>Bacteria</taxon>
        <taxon>Bacillati</taxon>
        <taxon>Actinomycetota</taxon>
        <taxon>Actinomycetes</taxon>
        <taxon>Kitasatosporales</taxon>
        <taxon>Streptomycetaceae</taxon>
        <taxon>Actinacidiphila</taxon>
    </lineage>
</organism>
<evidence type="ECO:0000313" key="3">
    <source>
        <dbReference type="Proteomes" id="UP000236754"/>
    </source>
</evidence>
<proteinExistence type="predicted"/>
<accession>A0A1H6DMG7</accession>
<dbReference type="EMBL" id="FNVU01000017">
    <property type="protein sequence ID" value="SEG86428.1"/>
    <property type="molecule type" value="Genomic_DNA"/>
</dbReference>
<dbReference type="OrthoDB" id="3785441at2"/>
<keyword evidence="3" id="KW-1185">Reference proteome</keyword>
<name>A0A1H6DMG7_9ACTN</name>